<evidence type="ECO:0000256" key="4">
    <source>
        <dbReference type="ARBA" id="ARBA00022722"/>
    </source>
</evidence>
<dbReference type="GO" id="GO:0004518">
    <property type="term" value="F:nuclease activity"/>
    <property type="evidence" value="ECO:0007669"/>
    <property type="project" value="UniProtKB-KW"/>
</dbReference>
<accession>A0AAD9E869</accession>
<comment type="caution">
    <text evidence="9">The sequence shown here is derived from an EMBL/GenBank/DDBJ whole genome shotgun (WGS) entry which is preliminary data.</text>
</comment>
<keyword evidence="5" id="KW-0479">Metal-binding</keyword>
<proteinExistence type="inferred from homology"/>
<evidence type="ECO:0000313" key="9">
    <source>
        <dbReference type="EMBL" id="KAK1805502.1"/>
    </source>
</evidence>
<keyword evidence="7" id="KW-0539">Nucleus</keyword>
<dbReference type="PANTHER" id="PTHR22930">
    <property type="match status" value="1"/>
</dbReference>
<comment type="cofactor">
    <cofactor evidence="1">
        <name>a divalent metal cation</name>
        <dbReference type="ChEBI" id="CHEBI:60240"/>
    </cofactor>
</comment>
<evidence type="ECO:0000259" key="8">
    <source>
        <dbReference type="Pfam" id="PF13359"/>
    </source>
</evidence>
<gene>
    <name evidence="9" type="ORF">P4O66_019801</name>
</gene>
<evidence type="ECO:0000256" key="7">
    <source>
        <dbReference type="ARBA" id="ARBA00023242"/>
    </source>
</evidence>
<dbReference type="InterPro" id="IPR045249">
    <property type="entry name" value="HARBI1-like"/>
</dbReference>
<evidence type="ECO:0000256" key="2">
    <source>
        <dbReference type="ARBA" id="ARBA00004123"/>
    </source>
</evidence>
<organism evidence="9 10">
    <name type="scientific">Electrophorus voltai</name>
    <dbReference type="NCBI Taxonomy" id="2609070"/>
    <lineage>
        <taxon>Eukaryota</taxon>
        <taxon>Metazoa</taxon>
        <taxon>Chordata</taxon>
        <taxon>Craniata</taxon>
        <taxon>Vertebrata</taxon>
        <taxon>Euteleostomi</taxon>
        <taxon>Actinopterygii</taxon>
        <taxon>Neopterygii</taxon>
        <taxon>Teleostei</taxon>
        <taxon>Ostariophysi</taxon>
        <taxon>Gymnotiformes</taxon>
        <taxon>Gymnotoidei</taxon>
        <taxon>Gymnotidae</taxon>
        <taxon>Electrophorus</taxon>
    </lineage>
</organism>
<evidence type="ECO:0000256" key="6">
    <source>
        <dbReference type="ARBA" id="ARBA00022801"/>
    </source>
</evidence>
<dbReference type="PANTHER" id="PTHR22930:SF237">
    <property type="entry name" value="SI:CH73-257C13.2"/>
    <property type="match status" value="1"/>
</dbReference>
<name>A0AAD9E869_9TELE</name>
<evidence type="ECO:0000256" key="1">
    <source>
        <dbReference type="ARBA" id="ARBA00001968"/>
    </source>
</evidence>
<dbReference type="InterPro" id="IPR027806">
    <property type="entry name" value="HARBI1_dom"/>
</dbReference>
<feature type="non-terminal residue" evidence="9">
    <location>
        <position position="234"/>
    </location>
</feature>
<dbReference type="Proteomes" id="UP001239994">
    <property type="component" value="Unassembled WGS sequence"/>
</dbReference>
<keyword evidence="6" id="KW-0378">Hydrolase</keyword>
<comment type="subcellular location">
    <subcellularLocation>
        <location evidence="2">Nucleus</location>
    </subcellularLocation>
</comment>
<evidence type="ECO:0000256" key="5">
    <source>
        <dbReference type="ARBA" id="ARBA00022723"/>
    </source>
</evidence>
<comment type="similarity">
    <text evidence="3">Belongs to the HARBI1 family.</text>
</comment>
<keyword evidence="4" id="KW-0540">Nuclease</keyword>
<dbReference type="EMBL" id="JAROKS010000003">
    <property type="protein sequence ID" value="KAK1805502.1"/>
    <property type="molecule type" value="Genomic_DNA"/>
</dbReference>
<feature type="domain" description="DDE Tnp4" evidence="8">
    <location>
        <begin position="120"/>
        <end position="230"/>
    </location>
</feature>
<dbReference type="GO" id="GO:0046872">
    <property type="term" value="F:metal ion binding"/>
    <property type="evidence" value="ECO:0007669"/>
    <property type="project" value="UniProtKB-KW"/>
</dbReference>
<dbReference type="GO" id="GO:0016787">
    <property type="term" value="F:hydrolase activity"/>
    <property type="evidence" value="ECO:0007669"/>
    <property type="project" value="UniProtKB-KW"/>
</dbReference>
<sequence>MSARDFQNYFQLTPTQVEELVRLLPSCDWAGSTLEGWTMMHAVLSSLWTLSTLESHASIAARFQTSESLIHQQLQEFCALVTANLSDKVHWPKWKDAEASVAGFSAAVGLPGTVCAVGYCLIPIERPMDVPDPEAYRVSERSYLVNLMAFCNHQGCFTYVSAKHPGNWHNSRVLLDTEVGRALQQDPVSLLRGKHIIGDSTFPLSEHLLTPFPDHGTLGEKKRRYNLKVQAALQ</sequence>
<protein>
    <recommendedName>
        <fullName evidence="8">DDE Tnp4 domain-containing protein</fullName>
    </recommendedName>
</protein>
<evidence type="ECO:0000313" key="10">
    <source>
        <dbReference type="Proteomes" id="UP001239994"/>
    </source>
</evidence>
<keyword evidence="10" id="KW-1185">Reference proteome</keyword>
<dbReference type="Pfam" id="PF13359">
    <property type="entry name" value="DDE_Tnp_4"/>
    <property type="match status" value="1"/>
</dbReference>
<dbReference type="AlphaFoldDB" id="A0AAD9E869"/>
<reference evidence="9" key="1">
    <citation type="submission" date="2023-03" db="EMBL/GenBank/DDBJ databases">
        <title>Electrophorus voltai genome.</title>
        <authorList>
            <person name="Bian C."/>
        </authorList>
    </citation>
    <scope>NUCLEOTIDE SEQUENCE</scope>
    <source>
        <strain evidence="9">CB-2022</strain>
        <tissue evidence="9">Muscle</tissue>
    </source>
</reference>
<dbReference type="GO" id="GO:0005634">
    <property type="term" value="C:nucleus"/>
    <property type="evidence" value="ECO:0007669"/>
    <property type="project" value="UniProtKB-SubCell"/>
</dbReference>
<evidence type="ECO:0000256" key="3">
    <source>
        <dbReference type="ARBA" id="ARBA00006958"/>
    </source>
</evidence>